<keyword evidence="1" id="KW-1133">Transmembrane helix</keyword>
<dbReference type="KEGG" id="ehx:EMIHUDRAFT_193978"/>
<keyword evidence="1" id="KW-0472">Membrane</keyword>
<sequence>MLLVLLQADPSLAPFPVSLRPSRPPPARFAVPCLSDRDSLLARKPPEIVYAANAATKWLVVAAQTSAVALRRDLVSPYIVVGAIGASFATQRLKRAINQARPAGAPFTDPGMPSSHALILVGGVLGSAAGGGWLALGGWLRGRLPARLLAVAVWSAYAGGSARALFIGVKMARWVGGDLDEGRMEEEGPPGSARDD</sequence>
<accession>A0A0D3L0R5</accession>
<proteinExistence type="predicted"/>
<evidence type="ECO:0000313" key="2">
    <source>
        <dbReference type="EnsemblProtists" id="EOD41600"/>
    </source>
</evidence>
<protein>
    <recommendedName>
        <fullName evidence="4">Phosphatidic acid phosphatase type 2/haloperoxidase domain-containing protein</fullName>
    </recommendedName>
</protein>
<evidence type="ECO:0000313" key="3">
    <source>
        <dbReference type="Proteomes" id="UP000013827"/>
    </source>
</evidence>
<name>A0A0D3L0R5_EMIH1</name>
<dbReference type="AlphaFoldDB" id="A0A0D3L0R5"/>
<feature type="transmembrane region" description="Helical" evidence="1">
    <location>
        <begin position="148"/>
        <end position="169"/>
    </location>
</feature>
<dbReference type="STRING" id="2903.R1FR56"/>
<dbReference type="PaxDb" id="2903-EOD41600"/>
<dbReference type="GeneID" id="17286870"/>
<keyword evidence="3" id="KW-1185">Reference proteome</keyword>
<organism evidence="2 3">
    <name type="scientific">Emiliania huxleyi (strain CCMP1516)</name>
    <dbReference type="NCBI Taxonomy" id="280463"/>
    <lineage>
        <taxon>Eukaryota</taxon>
        <taxon>Haptista</taxon>
        <taxon>Haptophyta</taxon>
        <taxon>Prymnesiophyceae</taxon>
        <taxon>Isochrysidales</taxon>
        <taxon>Noelaerhabdaceae</taxon>
        <taxon>Emiliania</taxon>
    </lineage>
</organism>
<evidence type="ECO:0008006" key="4">
    <source>
        <dbReference type="Google" id="ProtNLM"/>
    </source>
</evidence>
<reference evidence="2" key="2">
    <citation type="submission" date="2024-10" db="UniProtKB">
        <authorList>
            <consortium name="EnsemblProtists"/>
        </authorList>
    </citation>
    <scope>IDENTIFICATION</scope>
</reference>
<reference evidence="3" key="1">
    <citation type="journal article" date="2013" name="Nature">
        <title>Pan genome of the phytoplankton Emiliania underpins its global distribution.</title>
        <authorList>
            <person name="Read B.A."/>
            <person name="Kegel J."/>
            <person name="Klute M.J."/>
            <person name="Kuo A."/>
            <person name="Lefebvre S.C."/>
            <person name="Maumus F."/>
            <person name="Mayer C."/>
            <person name="Miller J."/>
            <person name="Monier A."/>
            <person name="Salamov A."/>
            <person name="Young J."/>
            <person name="Aguilar M."/>
            <person name="Claverie J.M."/>
            <person name="Frickenhaus S."/>
            <person name="Gonzalez K."/>
            <person name="Herman E.K."/>
            <person name="Lin Y.C."/>
            <person name="Napier J."/>
            <person name="Ogata H."/>
            <person name="Sarno A.F."/>
            <person name="Shmutz J."/>
            <person name="Schroeder D."/>
            <person name="de Vargas C."/>
            <person name="Verret F."/>
            <person name="von Dassow P."/>
            <person name="Valentin K."/>
            <person name="Van de Peer Y."/>
            <person name="Wheeler G."/>
            <person name="Dacks J.B."/>
            <person name="Delwiche C.F."/>
            <person name="Dyhrman S.T."/>
            <person name="Glockner G."/>
            <person name="John U."/>
            <person name="Richards T."/>
            <person name="Worden A.Z."/>
            <person name="Zhang X."/>
            <person name="Grigoriev I.V."/>
            <person name="Allen A.E."/>
            <person name="Bidle K."/>
            <person name="Borodovsky M."/>
            <person name="Bowler C."/>
            <person name="Brownlee C."/>
            <person name="Cock J.M."/>
            <person name="Elias M."/>
            <person name="Gladyshev V.N."/>
            <person name="Groth M."/>
            <person name="Guda C."/>
            <person name="Hadaegh A."/>
            <person name="Iglesias-Rodriguez M.D."/>
            <person name="Jenkins J."/>
            <person name="Jones B.M."/>
            <person name="Lawson T."/>
            <person name="Leese F."/>
            <person name="Lindquist E."/>
            <person name="Lobanov A."/>
            <person name="Lomsadze A."/>
            <person name="Malik S.B."/>
            <person name="Marsh M.E."/>
            <person name="Mackinder L."/>
            <person name="Mock T."/>
            <person name="Mueller-Roeber B."/>
            <person name="Pagarete A."/>
            <person name="Parker M."/>
            <person name="Probert I."/>
            <person name="Quesneville H."/>
            <person name="Raines C."/>
            <person name="Rensing S.A."/>
            <person name="Riano-Pachon D.M."/>
            <person name="Richier S."/>
            <person name="Rokitta S."/>
            <person name="Shiraiwa Y."/>
            <person name="Soanes D.M."/>
            <person name="van der Giezen M."/>
            <person name="Wahlund T.M."/>
            <person name="Williams B."/>
            <person name="Wilson W."/>
            <person name="Wolfe G."/>
            <person name="Wurch L.L."/>
        </authorList>
    </citation>
    <scope>NUCLEOTIDE SEQUENCE</scope>
</reference>
<feature type="transmembrane region" description="Helical" evidence="1">
    <location>
        <begin position="117"/>
        <end position="136"/>
    </location>
</feature>
<keyword evidence="1" id="KW-0812">Transmembrane</keyword>
<dbReference type="EnsemblProtists" id="EOD41600">
    <property type="protein sequence ID" value="EOD41600"/>
    <property type="gene ID" value="EMIHUDRAFT_193978"/>
</dbReference>
<evidence type="ECO:0000256" key="1">
    <source>
        <dbReference type="SAM" id="Phobius"/>
    </source>
</evidence>
<dbReference type="HOGENOM" id="CLU_1398683_0_0_1"/>
<dbReference type="Proteomes" id="UP000013827">
    <property type="component" value="Unassembled WGS sequence"/>
</dbReference>
<dbReference type="RefSeq" id="XP_005794029.1">
    <property type="nucleotide sequence ID" value="XM_005793972.1"/>
</dbReference>